<evidence type="ECO:0000256" key="1">
    <source>
        <dbReference type="SAM" id="SignalP"/>
    </source>
</evidence>
<feature type="signal peptide" evidence="1">
    <location>
        <begin position="1"/>
        <end position="23"/>
    </location>
</feature>
<sequence length="82" mass="9481">MNIFKYVLFVLFILIPLSSALSASEDTKEPFTQCNEGQHIQLELGKQHIKFSIPEKYFSPRDIYKKVQDPAELISVQLKKPI</sequence>
<accession>A0A2W5FNH0</accession>
<dbReference type="EMBL" id="QFOT01000001">
    <property type="protein sequence ID" value="PZP57505.1"/>
    <property type="molecule type" value="Genomic_DNA"/>
</dbReference>
<dbReference type="AlphaFoldDB" id="A0A2W5FNH0"/>
<evidence type="ECO:0000313" key="3">
    <source>
        <dbReference type="Proteomes" id="UP000249739"/>
    </source>
</evidence>
<keyword evidence="1" id="KW-0732">Signal</keyword>
<feature type="chain" id="PRO_5016115981" evidence="1">
    <location>
        <begin position="24"/>
        <end position="82"/>
    </location>
</feature>
<dbReference type="Proteomes" id="UP000249739">
    <property type="component" value="Unassembled WGS sequence"/>
</dbReference>
<gene>
    <name evidence="2" type="ORF">DI586_00270</name>
</gene>
<proteinExistence type="predicted"/>
<protein>
    <submittedName>
        <fullName evidence="2">Uncharacterized protein</fullName>
    </submittedName>
</protein>
<name>A0A2W5FNH0_9BACT</name>
<evidence type="ECO:0000313" key="2">
    <source>
        <dbReference type="EMBL" id="PZP57505.1"/>
    </source>
</evidence>
<reference evidence="2 3" key="1">
    <citation type="submission" date="2017-08" db="EMBL/GenBank/DDBJ databases">
        <title>Infants hospitalized years apart are colonized by the same room-sourced microbial strains.</title>
        <authorList>
            <person name="Brooks B."/>
            <person name="Olm M.R."/>
            <person name="Firek B.A."/>
            <person name="Baker R."/>
            <person name="Thomas B.C."/>
            <person name="Morowitz M.J."/>
            <person name="Banfield J.F."/>
        </authorList>
    </citation>
    <scope>NUCLEOTIDE SEQUENCE [LARGE SCALE GENOMIC DNA]</scope>
    <source>
        <strain evidence="2">S2_006_000_R2_64</strain>
    </source>
</reference>
<organism evidence="2 3">
    <name type="scientific">Micavibrio aeruginosavorus</name>
    <dbReference type="NCBI Taxonomy" id="349221"/>
    <lineage>
        <taxon>Bacteria</taxon>
        <taxon>Pseudomonadati</taxon>
        <taxon>Bdellovibrionota</taxon>
        <taxon>Bdellovibrionia</taxon>
        <taxon>Bdellovibrionales</taxon>
        <taxon>Pseudobdellovibrionaceae</taxon>
        <taxon>Micavibrio</taxon>
    </lineage>
</organism>
<comment type="caution">
    <text evidence="2">The sequence shown here is derived from an EMBL/GenBank/DDBJ whole genome shotgun (WGS) entry which is preliminary data.</text>
</comment>